<keyword evidence="1" id="KW-1133">Transmembrane helix</keyword>
<organism evidence="2 3">
    <name type="scientific">Crossiella cryophila</name>
    <dbReference type="NCBI Taxonomy" id="43355"/>
    <lineage>
        <taxon>Bacteria</taxon>
        <taxon>Bacillati</taxon>
        <taxon>Actinomycetota</taxon>
        <taxon>Actinomycetes</taxon>
        <taxon>Pseudonocardiales</taxon>
        <taxon>Pseudonocardiaceae</taxon>
        <taxon>Crossiella</taxon>
    </lineage>
</organism>
<keyword evidence="3" id="KW-1185">Reference proteome</keyword>
<comment type="caution">
    <text evidence="2">The sequence shown here is derived from an EMBL/GenBank/DDBJ whole genome shotgun (WGS) entry which is preliminary data.</text>
</comment>
<proteinExistence type="predicted"/>
<gene>
    <name evidence="2" type="ORF">HNR67_002613</name>
</gene>
<protein>
    <recommendedName>
        <fullName evidence="4">Transmembrane protein</fullName>
    </recommendedName>
</protein>
<evidence type="ECO:0000256" key="1">
    <source>
        <dbReference type="SAM" id="Phobius"/>
    </source>
</evidence>
<evidence type="ECO:0008006" key="4">
    <source>
        <dbReference type="Google" id="ProtNLM"/>
    </source>
</evidence>
<dbReference type="Proteomes" id="UP000533598">
    <property type="component" value="Unassembled WGS sequence"/>
</dbReference>
<keyword evidence="1" id="KW-0812">Transmembrane</keyword>
<reference evidence="2 3" key="1">
    <citation type="submission" date="2020-08" db="EMBL/GenBank/DDBJ databases">
        <title>Sequencing the genomes of 1000 actinobacteria strains.</title>
        <authorList>
            <person name="Klenk H.-P."/>
        </authorList>
    </citation>
    <scope>NUCLEOTIDE SEQUENCE [LARGE SCALE GENOMIC DNA]</scope>
    <source>
        <strain evidence="2 3">DSM 44230</strain>
    </source>
</reference>
<feature type="transmembrane region" description="Helical" evidence="1">
    <location>
        <begin position="28"/>
        <end position="47"/>
    </location>
</feature>
<dbReference type="EMBL" id="JACHMH010000001">
    <property type="protein sequence ID" value="MBB4676495.1"/>
    <property type="molecule type" value="Genomic_DNA"/>
</dbReference>
<sequence length="155" mass="16072">MTDDRFDVPARSAEDILATLAPARRLRLVLVGLAGLTGALLTGALWLTEPALPLPTQVAFGLLTLVGTTWAAFAGWALTRRGPLLARDSVVAGWLALTFATGTAVGLAVVTAQRGGLPVALALGGGLVVLAGVVLGRAIRRRRELTLLKRELGGF</sequence>
<evidence type="ECO:0000313" key="2">
    <source>
        <dbReference type="EMBL" id="MBB4676495.1"/>
    </source>
</evidence>
<dbReference type="RefSeq" id="WP_185002312.1">
    <property type="nucleotide sequence ID" value="NZ_BAAAUI010000015.1"/>
</dbReference>
<keyword evidence="1" id="KW-0472">Membrane</keyword>
<feature type="transmembrane region" description="Helical" evidence="1">
    <location>
        <begin position="90"/>
        <end position="110"/>
    </location>
</feature>
<dbReference type="AlphaFoldDB" id="A0A7W7C8J9"/>
<accession>A0A7W7C8J9</accession>
<feature type="transmembrane region" description="Helical" evidence="1">
    <location>
        <begin position="59"/>
        <end position="78"/>
    </location>
</feature>
<feature type="transmembrane region" description="Helical" evidence="1">
    <location>
        <begin position="116"/>
        <end position="139"/>
    </location>
</feature>
<evidence type="ECO:0000313" key="3">
    <source>
        <dbReference type="Proteomes" id="UP000533598"/>
    </source>
</evidence>
<name>A0A7W7C8J9_9PSEU</name>